<dbReference type="InterPro" id="IPR006058">
    <property type="entry name" value="2Fe2S_fd_BS"/>
</dbReference>
<keyword evidence="6" id="KW-0809">Transit peptide</keyword>
<evidence type="ECO:0000256" key="8">
    <source>
        <dbReference type="ARBA" id="ARBA00023004"/>
    </source>
</evidence>
<dbReference type="InterPro" id="IPR012675">
    <property type="entry name" value="Beta-grasp_dom_sf"/>
</dbReference>
<comment type="function">
    <text evidence="10">Ferredoxins are iron-sulfur proteins that transfer electrons in a wide variety of metabolic reactions.</text>
</comment>
<dbReference type="FunCoup" id="K3YA77">
    <property type="interactions" value="3"/>
</dbReference>
<keyword evidence="3 10" id="KW-0813">Transport</keyword>
<dbReference type="InterPro" id="IPR036010">
    <property type="entry name" value="2Fe-2S_ferredoxin-like_sf"/>
</dbReference>
<dbReference type="PANTHER" id="PTHR43112">
    <property type="entry name" value="FERREDOXIN"/>
    <property type="match status" value="1"/>
</dbReference>
<feature type="domain" description="2Fe-2S ferredoxin-type" evidence="11">
    <location>
        <begin position="99"/>
        <end position="190"/>
    </location>
</feature>
<dbReference type="Pfam" id="PF00111">
    <property type="entry name" value="Fer2"/>
    <property type="match status" value="1"/>
</dbReference>
<evidence type="ECO:0000256" key="2">
    <source>
        <dbReference type="ARBA" id="ARBA00007874"/>
    </source>
</evidence>
<keyword evidence="10" id="KW-0150">Chloroplast</keyword>
<dbReference type="HOGENOM" id="CLU_082632_1_0_1"/>
<keyword evidence="13" id="KW-1185">Reference proteome</keyword>
<keyword evidence="5 10" id="KW-0479">Metal-binding</keyword>
<sequence>MQAVTVPFLPHPSLALVVSIAPETETVSIPAPAHLRGLEHAKMATFASPVLCNFLAIAQNNARLLNNSTKRPPNASFPRSTPPFPGFRARQDVRVAAVYKVKLIGPEGQESVIDVPEDSYILDAAEDAGVELPYSCRAGACSTCAGKVLEGSVDQSDQSFLDDTQVGAGYALTCVAYPTSDCVIKTHREADLY</sequence>
<evidence type="ECO:0000256" key="9">
    <source>
        <dbReference type="ARBA" id="ARBA00023014"/>
    </source>
</evidence>
<evidence type="ECO:0000256" key="3">
    <source>
        <dbReference type="ARBA" id="ARBA00022448"/>
    </source>
</evidence>
<dbReference type="NCBIfam" id="TIGR02008">
    <property type="entry name" value="fdx_plant"/>
    <property type="match status" value="1"/>
</dbReference>
<keyword evidence="7 10" id="KW-0249">Electron transport</keyword>
<dbReference type="Gene3D" id="3.10.20.30">
    <property type="match status" value="1"/>
</dbReference>
<gene>
    <name evidence="12" type="primary">LOC101763320</name>
</gene>
<proteinExistence type="inferred from homology"/>
<keyword evidence="9 10" id="KW-0411">Iron-sulfur</keyword>
<keyword evidence="8 10" id="KW-0408">Iron</keyword>
<reference evidence="12" key="2">
    <citation type="submission" date="2018-08" db="UniProtKB">
        <authorList>
            <consortium name="EnsemblPlants"/>
        </authorList>
    </citation>
    <scope>IDENTIFICATION</scope>
    <source>
        <strain evidence="12">Yugu1</strain>
    </source>
</reference>
<evidence type="ECO:0000256" key="10">
    <source>
        <dbReference type="RuleBase" id="RU364001"/>
    </source>
</evidence>
<dbReference type="GO" id="GO:0051537">
    <property type="term" value="F:2 iron, 2 sulfur cluster binding"/>
    <property type="evidence" value="ECO:0007669"/>
    <property type="project" value="UniProtKB-KW"/>
</dbReference>
<dbReference type="EMBL" id="AGNK02004333">
    <property type="status" value="NOT_ANNOTATED_CDS"/>
    <property type="molecule type" value="Genomic_DNA"/>
</dbReference>
<comment type="similarity">
    <text evidence="2 10">Belongs to the 2Fe2S plant-type ferredoxin family.</text>
</comment>
<name>K3YA77_SETIT</name>
<organism evidence="12 13">
    <name type="scientific">Setaria italica</name>
    <name type="common">Foxtail millet</name>
    <name type="synonym">Panicum italicum</name>
    <dbReference type="NCBI Taxonomy" id="4555"/>
    <lineage>
        <taxon>Eukaryota</taxon>
        <taxon>Viridiplantae</taxon>
        <taxon>Streptophyta</taxon>
        <taxon>Embryophyta</taxon>
        <taxon>Tracheophyta</taxon>
        <taxon>Spermatophyta</taxon>
        <taxon>Magnoliopsida</taxon>
        <taxon>Liliopsida</taxon>
        <taxon>Poales</taxon>
        <taxon>Poaceae</taxon>
        <taxon>PACMAD clade</taxon>
        <taxon>Panicoideae</taxon>
        <taxon>Panicodae</taxon>
        <taxon>Paniceae</taxon>
        <taxon>Cenchrinae</taxon>
        <taxon>Setaria</taxon>
    </lineage>
</organism>
<accession>K3YA77</accession>
<dbReference type="Gramene" id="KQK97173">
    <property type="protein sequence ID" value="KQK97173"/>
    <property type="gene ID" value="SETIT_011119mg"/>
</dbReference>
<dbReference type="Proteomes" id="UP000004995">
    <property type="component" value="Unassembled WGS sequence"/>
</dbReference>
<dbReference type="PROSITE" id="PS51085">
    <property type="entry name" value="2FE2S_FER_2"/>
    <property type="match status" value="1"/>
</dbReference>
<dbReference type="GO" id="GO:0009507">
    <property type="term" value="C:chloroplast"/>
    <property type="evidence" value="ECO:0007669"/>
    <property type="project" value="UniProtKB-SubCell"/>
</dbReference>
<evidence type="ECO:0000313" key="13">
    <source>
        <dbReference type="Proteomes" id="UP000004995"/>
    </source>
</evidence>
<dbReference type="EnsemblPlants" id="KQK97173">
    <property type="protein sequence ID" value="KQK97173"/>
    <property type="gene ID" value="SETIT_011119mg"/>
</dbReference>
<reference evidence="13" key="1">
    <citation type="journal article" date="2012" name="Nat. Biotechnol.">
        <title>Reference genome sequence of the model plant Setaria.</title>
        <authorList>
            <person name="Bennetzen J.L."/>
            <person name="Schmutz J."/>
            <person name="Wang H."/>
            <person name="Percifield R."/>
            <person name="Hawkins J."/>
            <person name="Pontaroli A.C."/>
            <person name="Estep M."/>
            <person name="Feng L."/>
            <person name="Vaughn J.N."/>
            <person name="Grimwood J."/>
            <person name="Jenkins J."/>
            <person name="Barry K."/>
            <person name="Lindquist E."/>
            <person name="Hellsten U."/>
            <person name="Deshpande S."/>
            <person name="Wang X."/>
            <person name="Wu X."/>
            <person name="Mitros T."/>
            <person name="Triplett J."/>
            <person name="Yang X."/>
            <person name="Ye C.Y."/>
            <person name="Mauro-Herrera M."/>
            <person name="Wang L."/>
            <person name="Li P."/>
            <person name="Sharma M."/>
            <person name="Sharma R."/>
            <person name="Ronald P.C."/>
            <person name="Panaud O."/>
            <person name="Kellogg E.A."/>
            <person name="Brutnell T.P."/>
            <person name="Doust A.N."/>
            <person name="Tuskan G.A."/>
            <person name="Rokhsar D."/>
            <person name="Devos K.M."/>
        </authorList>
    </citation>
    <scope>NUCLEOTIDE SEQUENCE [LARGE SCALE GENOMIC DNA]</scope>
    <source>
        <strain evidence="13">cv. Yugu1</strain>
    </source>
</reference>
<dbReference type="GO" id="GO:0022900">
    <property type="term" value="P:electron transport chain"/>
    <property type="evidence" value="ECO:0007669"/>
    <property type="project" value="InterPro"/>
</dbReference>
<evidence type="ECO:0000259" key="11">
    <source>
        <dbReference type="PROSITE" id="PS51085"/>
    </source>
</evidence>
<evidence type="ECO:0000256" key="1">
    <source>
        <dbReference type="ARBA" id="ARBA00004229"/>
    </source>
</evidence>
<dbReference type="OMA" id="IAQNNAR"/>
<evidence type="ECO:0000256" key="6">
    <source>
        <dbReference type="ARBA" id="ARBA00022946"/>
    </source>
</evidence>
<evidence type="ECO:0000256" key="5">
    <source>
        <dbReference type="ARBA" id="ARBA00022723"/>
    </source>
</evidence>
<dbReference type="FunFam" id="3.10.20.30:FF:000014">
    <property type="entry name" value="Ferredoxin"/>
    <property type="match status" value="1"/>
</dbReference>
<evidence type="ECO:0000256" key="7">
    <source>
        <dbReference type="ARBA" id="ARBA00022982"/>
    </source>
</evidence>
<dbReference type="GO" id="GO:0009055">
    <property type="term" value="F:electron transfer activity"/>
    <property type="evidence" value="ECO:0007669"/>
    <property type="project" value="InterPro"/>
</dbReference>
<dbReference type="SUPFAM" id="SSF54292">
    <property type="entry name" value="2Fe-2S ferredoxin-like"/>
    <property type="match status" value="1"/>
</dbReference>
<comment type="cofactor">
    <cofactor evidence="10">
        <name>[2Fe-2S] cluster</name>
        <dbReference type="ChEBI" id="CHEBI:190135"/>
    </cofactor>
    <text evidence="10">Binds 1 [2Fe-2S] cluster.</text>
</comment>
<evidence type="ECO:0000256" key="4">
    <source>
        <dbReference type="ARBA" id="ARBA00022714"/>
    </source>
</evidence>
<dbReference type="eggNOG" id="ENOG502S3RJ">
    <property type="taxonomic scope" value="Eukaryota"/>
</dbReference>
<dbReference type="PROSITE" id="PS00197">
    <property type="entry name" value="2FE2S_FER_1"/>
    <property type="match status" value="1"/>
</dbReference>
<keyword evidence="10" id="KW-0934">Plastid</keyword>
<dbReference type="AlphaFoldDB" id="K3YA77"/>
<protein>
    <recommendedName>
        <fullName evidence="10">Ferredoxin</fullName>
    </recommendedName>
</protein>
<evidence type="ECO:0000313" key="12">
    <source>
        <dbReference type="EnsemblPlants" id="KQK97173"/>
    </source>
</evidence>
<keyword evidence="4 10" id="KW-0001">2Fe-2S</keyword>
<dbReference type="InterPro" id="IPR001041">
    <property type="entry name" value="2Fe-2S_ferredoxin-type"/>
</dbReference>
<dbReference type="STRING" id="4555.K3YA77"/>
<comment type="subcellular location">
    <subcellularLocation>
        <location evidence="1 10">Plastid</location>
        <location evidence="1 10">Chloroplast</location>
    </subcellularLocation>
</comment>
<dbReference type="CDD" id="cd00207">
    <property type="entry name" value="fer2"/>
    <property type="match status" value="1"/>
</dbReference>
<dbReference type="InterPro" id="IPR010241">
    <property type="entry name" value="Fd_pln"/>
</dbReference>
<dbReference type="PANTHER" id="PTHR43112:SF44">
    <property type="entry name" value="FERREDOXIN"/>
    <property type="match status" value="1"/>
</dbReference>
<dbReference type="GO" id="GO:0046872">
    <property type="term" value="F:metal ion binding"/>
    <property type="evidence" value="ECO:0007669"/>
    <property type="project" value="UniProtKB-KW"/>
</dbReference>
<dbReference type="InParanoid" id="K3YA77"/>